<feature type="compositionally biased region" description="Polar residues" evidence="2">
    <location>
        <begin position="1"/>
        <end position="12"/>
    </location>
</feature>
<reference evidence="3" key="2">
    <citation type="submission" date="2025-08" db="UniProtKB">
        <authorList>
            <consortium name="Ensembl"/>
        </authorList>
    </citation>
    <scope>IDENTIFICATION</scope>
</reference>
<dbReference type="GO" id="GO:0010468">
    <property type="term" value="P:regulation of gene expression"/>
    <property type="evidence" value="ECO:0007669"/>
    <property type="project" value="UniProtKB-ARBA"/>
</dbReference>
<evidence type="ECO:0000313" key="4">
    <source>
        <dbReference type="Proteomes" id="UP001501920"/>
    </source>
</evidence>
<dbReference type="PANTHER" id="PTHR15304:SF4">
    <property type="entry name" value="MYOD FAMILY INHIBITOR-LIKE"/>
    <property type="match status" value="1"/>
</dbReference>
<keyword evidence="4" id="KW-1185">Reference proteome</keyword>
<dbReference type="Proteomes" id="UP001501920">
    <property type="component" value="Chromosome 28"/>
</dbReference>
<reference evidence="3 4" key="1">
    <citation type="submission" date="2020-10" db="EMBL/GenBank/DDBJ databases">
        <title>Pygocentrus nattereri (red-bellied piranha) genome, fPygNat1, primary haplotype.</title>
        <authorList>
            <person name="Myers G."/>
            <person name="Meyer A."/>
            <person name="Karagic N."/>
            <person name="Pippel M."/>
            <person name="Winkler S."/>
            <person name="Tracey A."/>
            <person name="Wood J."/>
            <person name="Formenti G."/>
            <person name="Howe K."/>
            <person name="Fedrigo O."/>
            <person name="Jarvis E.D."/>
        </authorList>
    </citation>
    <scope>NUCLEOTIDE SEQUENCE [LARGE SCALE GENOMIC DNA]</scope>
</reference>
<feature type="compositionally biased region" description="Basic and acidic residues" evidence="2">
    <location>
        <begin position="13"/>
        <end position="24"/>
    </location>
</feature>
<evidence type="ECO:0000256" key="1">
    <source>
        <dbReference type="ARBA" id="ARBA00025778"/>
    </source>
</evidence>
<dbReference type="Ensembl" id="ENSPNAT00000027357.2">
    <property type="protein sequence ID" value="ENSPNAP00000018239.1"/>
    <property type="gene ID" value="ENSPNAG00000005751.2"/>
</dbReference>
<sequence>MDVQQQDVTLNSGKDRAKSCENHTNHINPSESTAETEAITAEPAKITCSNGLGHRGSYVSLNDIVVTSEDALLLPDHVPVIPHKIEKETLGPLTGPTPPDTVTNVSPPICTPPTASTGQKAPDPAQVPKCNGHNAHKKRLPSTSKSQQSLKANATQIQQVAGDDCCVHCILACLFCEVLSLCSALTQCLACGLECDAACCCGEACSGLACCSEDPCSALLDCAILEDCCQSSDCLEICLECCSICFPA</sequence>
<dbReference type="RefSeq" id="XP_017574955.1">
    <property type="nucleotide sequence ID" value="XM_017719466.2"/>
</dbReference>
<evidence type="ECO:0000256" key="2">
    <source>
        <dbReference type="SAM" id="MobiDB-lite"/>
    </source>
</evidence>
<organism evidence="3 4">
    <name type="scientific">Pygocentrus nattereri</name>
    <name type="common">Red-bellied piranha</name>
    <dbReference type="NCBI Taxonomy" id="42514"/>
    <lineage>
        <taxon>Eukaryota</taxon>
        <taxon>Metazoa</taxon>
        <taxon>Chordata</taxon>
        <taxon>Craniata</taxon>
        <taxon>Vertebrata</taxon>
        <taxon>Euteleostomi</taxon>
        <taxon>Actinopterygii</taxon>
        <taxon>Neopterygii</taxon>
        <taxon>Teleostei</taxon>
        <taxon>Ostariophysi</taxon>
        <taxon>Characiformes</taxon>
        <taxon>Characoidei</taxon>
        <taxon>Pygocentrus</taxon>
    </lineage>
</organism>
<accession>A0A3B4D5P8</accession>
<proteinExistence type="inferred from homology"/>
<name>A0A3B4D5P8_PYGNA</name>
<dbReference type="InterPro" id="IPR026134">
    <property type="entry name" value="MDFI/MDFIC"/>
</dbReference>
<comment type="similarity">
    <text evidence="1">Belongs to the MDFI family.</text>
</comment>
<dbReference type="OMA" id="HASFKTD"/>
<feature type="region of interest" description="Disordered" evidence="2">
    <location>
        <begin position="1"/>
        <end position="37"/>
    </location>
</feature>
<dbReference type="PANTHER" id="PTHR15304">
    <property type="entry name" value="MYOD FAMILY INHIBITOR"/>
    <property type="match status" value="1"/>
</dbReference>
<protein>
    <submittedName>
        <fullName evidence="3">Zgc:113363</fullName>
    </submittedName>
</protein>
<dbReference type="GeneID" id="108440554"/>
<evidence type="ECO:0000313" key="3">
    <source>
        <dbReference type="Ensembl" id="ENSPNAP00000018239.1"/>
    </source>
</evidence>
<reference evidence="3" key="3">
    <citation type="submission" date="2025-09" db="UniProtKB">
        <authorList>
            <consortium name="Ensembl"/>
        </authorList>
    </citation>
    <scope>IDENTIFICATION</scope>
</reference>
<dbReference type="Pfam" id="PF15316">
    <property type="entry name" value="MDFI"/>
    <property type="match status" value="1"/>
</dbReference>
<dbReference type="AlphaFoldDB" id="A0A3B4D5P8"/>
<dbReference type="OrthoDB" id="9046739at2759"/>
<dbReference type="GeneTree" id="ENSGT00940000158685"/>